<dbReference type="EMBL" id="JN698993">
    <property type="protein sequence ID" value="AER47474.1"/>
    <property type="molecule type" value="Genomic_DNA"/>
</dbReference>
<keyword evidence="1" id="KW-0812">Transmembrane</keyword>
<accession>G8I430</accession>
<keyword evidence="3" id="KW-1185">Reference proteome</keyword>
<dbReference type="Proteomes" id="UP000005668">
    <property type="component" value="Segment"/>
</dbReference>
<keyword evidence="1" id="KW-0472">Membrane</keyword>
<evidence type="ECO:0000256" key="1">
    <source>
        <dbReference type="SAM" id="Phobius"/>
    </source>
</evidence>
<gene>
    <name evidence="2" type="primary">48</name>
    <name evidence="2" type="ORF">FIRECRACKER_48</name>
</gene>
<reference evidence="2 3" key="1">
    <citation type="journal article" date="2012" name="J. Virol.">
        <title>Complete Genome Sequences of 138 Mycobacteriophages.</title>
        <authorList>
            <consortium name="the Science Education Alliance Phage Hunters Advancing Genomics and Evolutionary Science Program"/>
            <consortium name="the KwaZulu-Natal Research Institute for Tuberculosis and HIV Mycobacterial Genetics Course Students"/>
            <consortium name="the Phage Hunters Integrating Research and Education Program"/>
            <person name="Hatfull G.F."/>
        </authorList>
    </citation>
    <scope>NUCLEOTIDE SEQUENCE [LARGE SCALE GENOMIC DNA]</scope>
</reference>
<sequence>MPWRAMIEKTLWTLGGTTAVLVTCALVWIRSLNRPG</sequence>
<evidence type="ECO:0000313" key="3">
    <source>
        <dbReference type="Proteomes" id="UP000005668"/>
    </source>
</evidence>
<feature type="transmembrane region" description="Helical" evidence="1">
    <location>
        <begin position="12"/>
        <end position="29"/>
    </location>
</feature>
<dbReference type="KEGG" id="vg:18562246"/>
<keyword evidence="1" id="KW-1133">Transmembrane helix</keyword>
<proteinExistence type="predicted"/>
<organism evidence="2 3">
    <name type="scientific">Mycobacterium phage Firecracker</name>
    <dbReference type="NCBI Taxonomy" id="2922998"/>
    <lineage>
        <taxon>Viruses</taxon>
        <taxon>Duplodnaviria</taxon>
        <taxon>Heunggongvirae</taxon>
        <taxon>Uroviricota</taxon>
        <taxon>Caudoviricetes</taxon>
        <taxon>Corndogvirus</taxon>
        <taxon>Corndogvirus firecracker</taxon>
    </lineage>
</organism>
<name>G8I430_9CAUD</name>
<dbReference type="GeneID" id="18562246"/>
<evidence type="ECO:0000313" key="2">
    <source>
        <dbReference type="EMBL" id="AER47474.1"/>
    </source>
</evidence>
<dbReference type="RefSeq" id="YP_009014411.1">
    <property type="nucleotide sequence ID" value="NC_023712.1"/>
</dbReference>
<protein>
    <submittedName>
        <fullName evidence="2">Uncharacterized protein</fullName>
    </submittedName>
</protein>